<evidence type="ECO:0000313" key="3">
    <source>
        <dbReference type="Proteomes" id="UP001281761"/>
    </source>
</evidence>
<comment type="caution">
    <text evidence="2">The sequence shown here is derived from an EMBL/GenBank/DDBJ whole genome shotgun (WGS) entry which is preliminary data.</text>
</comment>
<organism evidence="2 3">
    <name type="scientific">Blattamonas nauphoetae</name>
    <dbReference type="NCBI Taxonomy" id="2049346"/>
    <lineage>
        <taxon>Eukaryota</taxon>
        <taxon>Metamonada</taxon>
        <taxon>Preaxostyla</taxon>
        <taxon>Oxymonadida</taxon>
        <taxon>Blattamonas</taxon>
    </lineage>
</organism>
<feature type="region of interest" description="Disordered" evidence="1">
    <location>
        <begin position="86"/>
        <end position="106"/>
    </location>
</feature>
<proteinExistence type="predicted"/>
<evidence type="ECO:0000256" key="1">
    <source>
        <dbReference type="SAM" id="MobiDB-lite"/>
    </source>
</evidence>
<feature type="region of interest" description="Disordered" evidence="1">
    <location>
        <begin position="121"/>
        <end position="161"/>
    </location>
</feature>
<gene>
    <name evidence="2" type="ORF">BLNAU_24093</name>
</gene>
<reference evidence="2 3" key="1">
    <citation type="journal article" date="2022" name="bioRxiv">
        <title>Genomics of Preaxostyla Flagellates Illuminates Evolutionary Transitions and the Path Towards Mitochondrial Loss.</title>
        <authorList>
            <person name="Novak L.V.F."/>
            <person name="Treitli S.C."/>
            <person name="Pyrih J."/>
            <person name="Halakuc P."/>
            <person name="Pipaliya S.V."/>
            <person name="Vacek V."/>
            <person name="Brzon O."/>
            <person name="Soukal P."/>
            <person name="Eme L."/>
            <person name="Dacks J.B."/>
            <person name="Karnkowska A."/>
            <person name="Elias M."/>
            <person name="Hampl V."/>
        </authorList>
    </citation>
    <scope>NUCLEOTIDE SEQUENCE [LARGE SCALE GENOMIC DNA]</scope>
    <source>
        <strain evidence="2">NAU3</strain>
        <tissue evidence="2">Gut</tissue>
    </source>
</reference>
<sequence>MRSNTSRNNKVDMHFSHRWNGNMYDFTARPIEQVRLALSVNHQLYSPAEMVDALFTPFHFRPNRFDRKGLMILLFAYVSSEDGLISATSGQSGQPGPSKLSEREASKDDTLIDFGDMQLDMSSSQKQGSPTTQPEQSNTDLMSPLFGSFVPGPTHPNPRGETEVDSLLVVAHTNAPPSNEPDENPMAGNQISSTPLMLNIVVLVQGGFTNPPILTFSYIQGLQTTNTSFFLPSPPTSFFSVPSPAPSSEIYNNMWNQFKQQPNCATHKIISTRSPLSPALLQSIIGLLQSTYHFHLLPGYSSNKQVICLVSALPLKNKTPIPVLLTLQPHMDNGNVNVAFDYASPSPEVVNGLSDWMIGQISDL</sequence>
<feature type="compositionally biased region" description="Polar residues" evidence="1">
    <location>
        <begin position="121"/>
        <end position="141"/>
    </location>
</feature>
<accession>A0ABQ9WND8</accession>
<dbReference type="Proteomes" id="UP001281761">
    <property type="component" value="Unassembled WGS sequence"/>
</dbReference>
<evidence type="ECO:0000313" key="2">
    <source>
        <dbReference type="EMBL" id="KAK2940999.1"/>
    </source>
</evidence>
<keyword evidence="3" id="KW-1185">Reference proteome</keyword>
<dbReference type="EMBL" id="JARBJD010000568">
    <property type="protein sequence ID" value="KAK2940999.1"/>
    <property type="molecule type" value="Genomic_DNA"/>
</dbReference>
<protein>
    <submittedName>
        <fullName evidence="2">Uncharacterized protein</fullName>
    </submittedName>
</protein>
<name>A0ABQ9WND8_9EUKA</name>
<feature type="compositionally biased region" description="Polar residues" evidence="1">
    <location>
        <begin position="86"/>
        <end position="95"/>
    </location>
</feature>